<evidence type="ECO:0000256" key="9">
    <source>
        <dbReference type="ARBA" id="ARBA00047984"/>
    </source>
</evidence>
<evidence type="ECO:0000256" key="6">
    <source>
        <dbReference type="ARBA" id="ARBA00022840"/>
    </source>
</evidence>
<evidence type="ECO:0000256" key="5">
    <source>
        <dbReference type="ARBA" id="ARBA00022806"/>
    </source>
</evidence>
<dbReference type="PANTHER" id="PTHR18934:SF109">
    <property type="entry name" value="ATP-DEPENDENT RNA HELICASE DHX15 HOMOLOG"/>
    <property type="match status" value="1"/>
</dbReference>
<dbReference type="GO" id="GO:0006397">
    <property type="term" value="P:mRNA processing"/>
    <property type="evidence" value="ECO:0007669"/>
    <property type="project" value="UniProtKB-KW"/>
</dbReference>
<evidence type="ECO:0000259" key="12">
    <source>
        <dbReference type="PROSITE" id="PS51194"/>
    </source>
</evidence>
<evidence type="ECO:0000256" key="1">
    <source>
        <dbReference type="ARBA" id="ARBA00012552"/>
    </source>
</evidence>
<dbReference type="EMBL" id="PYSW02000035">
    <property type="protein sequence ID" value="KAG2378050.1"/>
    <property type="molecule type" value="Genomic_DNA"/>
</dbReference>
<dbReference type="GO" id="GO:0016787">
    <property type="term" value="F:hydrolase activity"/>
    <property type="evidence" value="ECO:0007669"/>
    <property type="project" value="UniProtKB-KW"/>
</dbReference>
<dbReference type="InterPro" id="IPR001650">
    <property type="entry name" value="Helicase_C-like"/>
</dbReference>
<dbReference type="GO" id="GO:0005524">
    <property type="term" value="F:ATP binding"/>
    <property type="evidence" value="ECO:0007669"/>
    <property type="project" value="UniProtKB-KW"/>
</dbReference>
<keyword evidence="5" id="KW-0347">Helicase</keyword>
<proteinExistence type="inferred from homology"/>
<name>A0AA88GJQ0_NAELO</name>
<dbReference type="SMART" id="SM00487">
    <property type="entry name" value="DEXDc"/>
    <property type="match status" value="1"/>
</dbReference>
<dbReference type="InterPro" id="IPR011709">
    <property type="entry name" value="DEAD-box_helicase_OB_fold"/>
</dbReference>
<dbReference type="FunFam" id="3.40.50.300:FF:001148">
    <property type="entry name" value="Pre-mRNA-splicing factor ATP-dependent RNA helicase DHX15/PRP43"/>
    <property type="match status" value="1"/>
</dbReference>
<dbReference type="GO" id="GO:0003724">
    <property type="term" value="F:RNA helicase activity"/>
    <property type="evidence" value="ECO:0007669"/>
    <property type="project" value="UniProtKB-EC"/>
</dbReference>
<dbReference type="SMART" id="SM00490">
    <property type="entry name" value="HELICc"/>
    <property type="match status" value="1"/>
</dbReference>
<dbReference type="InterPro" id="IPR007502">
    <property type="entry name" value="Helicase-assoc_dom"/>
</dbReference>
<sequence>MSKRNFDNYSSNNNNNQRFSASSSSSGGYSNRGGRGSYNNNSNSSDRKGGYNRPNNTYGNNRYNTGGNRSFEKKKRIDYNTTTEDYTEKTTRTSTRSDAETNPFTGQPYSDKYYSIYEKRRLLPVFEAQRDFVKLVEDNQIVLLVGETGSGKTTQIPQFLVHSGYAKDGKGVACTQPRRVAAMSVAQRVADEMDVDLGNEVGYSIRFEDKSSEKTILKYLTDGMLLREAMLDPKLSKYSVIILDEAHERTLSTDILMGLLKELLQKRKDLKLVVMSATLDSGKFQDYFESAPVMHIPGRTFPVEIFYTESAEKDYFEAAIRTTLQIHLTEEKGDILLFLTGQEEIESACEQLTQEVNNMRAENRNIGVLECVPLFSTLPPEQQQRIFKEAPPGGRKCVVATNIAETSVTIDGVVYVVDPGFFKQKIYNPRTRVESLLVTPISKASAKQRAGRAGRTQPGKCFRLYTEQAFNDLDEQTYPEILRSNLGTVVLQLKKLGVDDLVHFDFMDPPAPETLMRALELLHYLGALDDEGELTELGDRMSLFPLDPQLAKLLLVAPDFNCSNEICTIVAMLSSPTPFVRPKGQQREADSAKAQFQHSDGDHLTLLNTFHAFVANKCDKKWCYDNYLNYRTLRSAESVRKQLDQLMVKSGIPRVSTDTGSPEYYRNIRKALVSGFFMNVAFKDRSNHYCTVKDNQVVALHPSTTLNHAPEWVLYDEFVLTNKQYVRTVTEIEGEWLLELAPHYYELDHFPANSDCRTKIERIILQRERRNTKSKNK</sequence>
<dbReference type="EC" id="3.6.4.13" evidence="1"/>
<keyword evidence="3" id="KW-0547">Nucleotide-binding</keyword>
<evidence type="ECO:0000256" key="2">
    <source>
        <dbReference type="ARBA" id="ARBA00022664"/>
    </source>
</evidence>
<dbReference type="InterPro" id="IPR011545">
    <property type="entry name" value="DEAD/DEAH_box_helicase_dom"/>
</dbReference>
<keyword evidence="2" id="KW-0507">mRNA processing</keyword>
<evidence type="ECO:0000256" key="3">
    <source>
        <dbReference type="ARBA" id="ARBA00022741"/>
    </source>
</evidence>
<feature type="compositionally biased region" description="Low complexity" evidence="10">
    <location>
        <begin position="51"/>
        <end position="69"/>
    </location>
</feature>
<evidence type="ECO:0000256" key="7">
    <source>
        <dbReference type="ARBA" id="ARBA00023187"/>
    </source>
</evidence>
<dbReference type="InterPro" id="IPR002464">
    <property type="entry name" value="DNA/RNA_helicase_DEAH_CS"/>
</dbReference>
<keyword evidence="14" id="KW-1185">Reference proteome</keyword>
<keyword evidence="6" id="KW-0067">ATP-binding</keyword>
<keyword evidence="7" id="KW-0508">mRNA splicing</keyword>
<dbReference type="RefSeq" id="XP_044545312.1">
    <property type="nucleotide sequence ID" value="XM_044698774.1"/>
</dbReference>
<dbReference type="Pfam" id="PF00270">
    <property type="entry name" value="DEAD"/>
    <property type="match status" value="1"/>
</dbReference>
<dbReference type="InterPro" id="IPR044756">
    <property type="entry name" value="DHX15_DEXHc"/>
</dbReference>
<keyword evidence="4" id="KW-0378">Hydrolase</keyword>
<evidence type="ECO:0000313" key="14">
    <source>
        <dbReference type="Proteomes" id="UP000816034"/>
    </source>
</evidence>
<dbReference type="PROSITE" id="PS51192">
    <property type="entry name" value="HELICASE_ATP_BIND_1"/>
    <property type="match status" value="1"/>
</dbReference>
<reference evidence="13 14" key="1">
    <citation type="journal article" date="2018" name="BMC Genomics">
        <title>The genome of Naegleria lovaniensis, the basis for a comparative approach to unravel pathogenicity factors of the human pathogenic amoeba N. fowleri.</title>
        <authorList>
            <person name="Liechti N."/>
            <person name="Schurch N."/>
            <person name="Bruggmann R."/>
            <person name="Wittwer M."/>
        </authorList>
    </citation>
    <scope>NUCLEOTIDE SEQUENCE [LARGE SCALE GENOMIC DNA]</scope>
    <source>
        <strain evidence="13 14">ATCC 30569</strain>
    </source>
</reference>
<evidence type="ECO:0000313" key="13">
    <source>
        <dbReference type="EMBL" id="KAG2378050.1"/>
    </source>
</evidence>
<dbReference type="InterPro" id="IPR003593">
    <property type="entry name" value="AAA+_ATPase"/>
</dbReference>
<dbReference type="AlphaFoldDB" id="A0AA88GJQ0"/>
<dbReference type="FunFam" id="1.20.120.1080:FF:000003">
    <property type="entry name" value="Pre-mRNA-splicing factor ATP-dependent RNA helicase PRP43"/>
    <property type="match status" value="1"/>
</dbReference>
<dbReference type="GO" id="GO:0008380">
    <property type="term" value="P:RNA splicing"/>
    <property type="evidence" value="ECO:0007669"/>
    <property type="project" value="UniProtKB-KW"/>
</dbReference>
<dbReference type="PANTHER" id="PTHR18934">
    <property type="entry name" value="ATP-DEPENDENT RNA HELICASE"/>
    <property type="match status" value="1"/>
</dbReference>
<dbReference type="InterPro" id="IPR027417">
    <property type="entry name" value="P-loop_NTPase"/>
</dbReference>
<accession>A0AA88GJQ0</accession>
<comment type="caution">
    <text evidence="13">The sequence shown here is derived from an EMBL/GenBank/DDBJ whole genome shotgun (WGS) entry which is preliminary data.</text>
</comment>
<feature type="region of interest" description="Disordered" evidence="10">
    <location>
        <begin position="1"/>
        <end position="106"/>
    </location>
</feature>
<dbReference type="CDD" id="cd17973">
    <property type="entry name" value="DEXHc_DHX15"/>
    <property type="match status" value="1"/>
</dbReference>
<dbReference type="SMART" id="SM00847">
    <property type="entry name" value="HA2"/>
    <property type="match status" value="1"/>
</dbReference>
<dbReference type="InterPro" id="IPR048333">
    <property type="entry name" value="HA2_WH"/>
</dbReference>
<dbReference type="Pfam" id="PF21010">
    <property type="entry name" value="HA2_C"/>
    <property type="match status" value="1"/>
</dbReference>
<feature type="domain" description="Helicase ATP-binding" evidence="11">
    <location>
        <begin position="133"/>
        <end position="297"/>
    </location>
</feature>
<dbReference type="SUPFAM" id="SSF52540">
    <property type="entry name" value="P-loop containing nucleoside triphosphate hydrolases"/>
    <property type="match status" value="1"/>
</dbReference>
<dbReference type="GO" id="GO:0003723">
    <property type="term" value="F:RNA binding"/>
    <property type="evidence" value="ECO:0007669"/>
    <property type="project" value="TreeGrafter"/>
</dbReference>
<evidence type="ECO:0000259" key="11">
    <source>
        <dbReference type="PROSITE" id="PS51192"/>
    </source>
</evidence>
<dbReference type="PROSITE" id="PS00690">
    <property type="entry name" value="DEAH_ATP_HELICASE"/>
    <property type="match status" value="1"/>
</dbReference>
<dbReference type="FunFam" id="3.40.50.300:FF:000007">
    <property type="entry name" value="Pre-mRNA-splicing factor ATP-dependent RNA helicase"/>
    <property type="match status" value="1"/>
</dbReference>
<dbReference type="Pfam" id="PF07717">
    <property type="entry name" value="OB_NTP_bind"/>
    <property type="match status" value="1"/>
</dbReference>
<comment type="similarity">
    <text evidence="8">Belongs to the DEAD box helicase family. DEAH subfamily. DDX15/PRP43 sub-subfamily.</text>
</comment>
<evidence type="ECO:0000256" key="10">
    <source>
        <dbReference type="SAM" id="MobiDB-lite"/>
    </source>
</evidence>
<feature type="compositionally biased region" description="Low complexity" evidence="10">
    <location>
        <begin position="8"/>
        <end position="29"/>
    </location>
</feature>
<dbReference type="GeneID" id="68101126"/>
<dbReference type="InterPro" id="IPR014001">
    <property type="entry name" value="Helicase_ATP-bd"/>
</dbReference>
<evidence type="ECO:0000256" key="4">
    <source>
        <dbReference type="ARBA" id="ARBA00022801"/>
    </source>
</evidence>
<dbReference type="Gene3D" id="1.20.120.1080">
    <property type="match status" value="1"/>
</dbReference>
<dbReference type="CDD" id="cd18791">
    <property type="entry name" value="SF2_C_RHA"/>
    <property type="match status" value="1"/>
</dbReference>
<dbReference type="Proteomes" id="UP000816034">
    <property type="component" value="Unassembled WGS sequence"/>
</dbReference>
<dbReference type="Gene3D" id="3.40.50.300">
    <property type="entry name" value="P-loop containing nucleotide triphosphate hydrolases"/>
    <property type="match status" value="2"/>
</dbReference>
<feature type="compositionally biased region" description="Basic and acidic residues" evidence="10">
    <location>
        <begin position="86"/>
        <end position="99"/>
    </location>
</feature>
<organism evidence="13 14">
    <name type="scientific">Naegleria lovaniensis</name>
    <name type="common">Amoeba</name>
    <dbReference type="NCBI Taxonomy" id="51637"/>
    <lineage>
        <taxon>Eukaryota</taxon>
        <taxon>Discoba</taxon>
        <taxon>Heterolobosea</taxon>
        <taxon>Tetramitia</taxon>
        <taxon>Eutetramitia</taxon>
        <taxon>Vahlkampfiidae</taxon>
        <taxon>Naegleria</taxon>
    </lineage>
</organism>
<dbReference type="Pfam" id="PF04408">
    <property type="entry name" value="WHD_HA2"/>
    <property type="match status" value="1"/>
</dbReference>
<comment type="catalytic activity">
    <reaction evidence="9">
        <text>ATP + H2O = ADP + phosphate + H(+)</text>
        <dbReference type="Rhea" id="RHEA:13065"/>
        <dbReference type="ChEBI" id="CHEBI:15377"/>
        <dbReference type="ChEBI" id="CHEBI:15378"/>
        <dbReference type="ChEBI" id="CHEBI:30616"/>
        <dbReference type="ChEBI" id="CHEBI:43474"/>
        <dbReference type="ChEBI" id="CHEBI:456216"/>
        <dbReference type="EC" id="3.6.4.13"/>
    </reaction>
</comment>
<gene>
    <name evidence="13" type="ORF">C9374_008672</name>
</gene>
<dbReference type="PROSITE" id="PS51194">
    <property type="entry name" value="HELICASE_CTER"/>
    <property type="match status" value="1"/>
</dbReference>
<evidence type="ECO:0000256" key="8">
    <source>
        <dbReference type="ARBA" id="ARBA00024333"/>
    </source>
</evidence>
<protein>
    <recommendedName>
        <fullName evidence="1">RNA helicase</fullName>
        <ecNumber evidence="1">3.6.4.13</ecNumber>
    </recommendedName>
</protein>
<dbReference type="Pfam" id="PF00271">
    <property type="entry name" value="Helicase_C"/>
    <property type="match status" value="1"/>
</dbReference>
<feature type="domain" description="Helicase C-terminal" evidence="12">
    <location>
        <begin position="323"/>
        <end position="497"/>
    </location>
</feature>
<dbReference type="SMART" id="SM00382">
    <property type="entry name" value="AAA"/>
    <property type="match status" value="1"/>
</dbReference>